<evidence type="ECO:0000256" key="2">
    <source>
        <dbReference type="SAM" id="Phobius"/>
    </source>
</evidence>
<dbReference type="Proteomes" id="UP000451860">
    <property type="component" value="Unassembled WGS sequence"/>
</dbReference>
<feature type="compositionally biased region" description="Pro residues" evidence="1">
    <location>
        <begin position="14"/>
        <end position="23"/>
    </location>
</feature>
<sequence>MSQNPPQGAGGPDPSSPLTPPPGQSGVPVTEGDKPPRRRGWVVPVVLIAVVVIFAALAAYLFLRDREQPPQATPSATATPTASPTPDQRTVSTDPLEPRLDTAVANTSYKLTAEGWAADPDAVAAGAREAFKGTYSDGATDVAVTAAAFDTIQGQDTYSEQLAGKLESGGAALQGEGSVYANNTGHYWYFVEGDGKTTTIVWRTDDGVVLTLSGPADAVQSVYRNMLI</sequence>
<comment type="caution">
    <text evidence="3">The sequence shown here is derived from an EMBL/GenBank/DDBJ whole genome shotgun (WGS) entry which is preliminary data.</text>
</comment>
<organism evidence="3 4">
    <name type="scientific">Georgenia thermotolerans</name>
    <dbReference type="NCBI Taxonomy" id="527326"/>
    <lineage>
        <taxon>Bacteria</taxon>
        <taxon>Bacillati</taxon>
        <taxon>Actinomycetota</taxon>
        <taxon>Actinomycetes</taxon>
        <taxon>Micrococcales</taxon>
        <taxon>Bogoriellaceae</taxon>
        <taxon>Georgenia</taxon>
    </lineage>
</organism>
<protein>
    <submittedName>
        <fullName evidence="3">Uncharacterized protein</fullName>
    </submittedName>
</protein>
<keyword evidence="2" id="KW-0472">Membrane</keyword>
<evidence type="ECO:0000256" key="1">
    <source>
        <dbReference type="SAM" id="MobiDB-lite"/>
    </source>
</evidence>
<dbReference type="EMBL" id="WHJE01000117">
    <property type="protein sequence ID" value="KAE8762855.1"/>
    <property type="molecule type" value="Genomic_DNA"/>
</dbReference>
<feature type="compositionally biased region" description="Low complexity" evidence="1">
    <location>
        <begin position="69"/>
        <end position="86"/>
    </location>
</feature>
<keyword evidence="2" id="KW-0812">Transmembrane</keyword>
<feature type="transmembrane region" description="Helical" evidence="2">
    <location>
        <begin position="41"/>
        <end position="63"/>
    </location>
</feature>
<evidence type="ECO:0000313" key="3">
    <source>
        <dbReference type="EMBL" id="KAE8762855.1"/>
    </source>
</evidence>
<keyword evidence="4" id="KW-1185">Reference proteome</keyword>
<feature type="region of interest" description="Disordered" evidence="1">
    <location>
        <begin position="69"/>
        <end position="99"/>
    </location>
</feature>
<name>A0A7J5UKC2_9MICO</name>
<gene>
    <name evidence="3" type="ORF">GB883_17215</name>
</gene>
<evidence type="ECO:0000313" key="4">
    <source>
        <dbReference type="Proteomes" id="UP000451860"/>
    </source>
</evidence>
<proteinExistence type="predicted"/>
<reference evidence="3 4" key="1">
    <citation type="submission" date="2019-10" db="EMBL/GenBank/DDBJ databases">
        <title>Georgenia wutianyii sp. nov. and Georgenia yuyongxinii sp. nov. isolated from plateau pika (Ochotona curzoniae) in the Qinghai-Tibet plateau of China.</title>
        <authorList>
            <person name="Tian Z."/>
        </authorList>
    </citation>
    <scope>NUCLEOTIDE SEQUENCE [LARGE SCALE GENOMIC DNA]</scope>
    <source>
        <strain evidence="3 4">DSM 21501</strain>
    </source>
</reference>
<dbReference type="OrthoDB" id="5149871at2"/>
<keyword evidence="2" id="KW-1133">Transmembrane helix</keyword>
<dbReference type="RefSeq" id="WP_152202093.1">
    <property type="nucleotide sequence ID" value="NZ_VUKF01000010.1"/>
</dbReference>
<accession>A0A7J5UKC2</accession>
<dbReference type="AlphaFoldDB" id="A0A7J5UKC2"/>
<feature type="region of interest" description="Disordered" evidence="1">
    <location>
        <begin position="1"/>
        <end position="37"/>
    </location>
</feature>